<sequence>IIIFILSISVDDDNKIYVVFYGYHSGSTTYRQIGYNHYTDSWQGISWLTSGSTHNRFPNAIFARWPIDDLVKVNIPVTGFAFIWAENDDIKIYLSDDLTWEEEEVHIPVSGIGVGDPMIL</sequence>
<protein>
    <submittedName>
        <fullName evidence="1">Uncharacterized protein</fullName>
    </submittedName>
</protein>
<feature type="non-terminal residue" evidence="1">
    <location>
        <position position="1"/>
    </location>
</feature>
<organism evidence="1">
    <name type="scientific">marine sediment metagenome</name>
    <dbReference type="NCBI Taxonomy" id="412755"/>
    <lineage>
        <taxon>unclassified sequences</taxon>
        <taxon>metagenomes</taxon>
        <taxon>ecological metagenomes</taxon>
    </lineage>
</organism>
<evidence type="ECO:0000313" key="1">
    <source>
        <dbReference type="EMBL" id="GAH88983.1"/>
    </source>
</evidence>
<name>X1L4B8_9ZZZZ</name>
<accession>X1L4B8</accession>
<dbReference type="EMBL" id="BARU01036277">
    <property type="protein sequence ID" value="GAH88983.1"/>
    <property type="molecule type" value="Genomic_DNA"/>
</dbReference>
<dbReference type="AlphaFoldDB" id="X1L4B8"/>
<proteinExistence type="predicted"/>
<gene>
    <name evidence="1" type="ORF">S03H2_56678</name>
</gene>
<comment type="caution">
    <text evidence="1">The sequence shown here is derived from an EMBL/GenBank/DDBJ whole genome shotgun (WGS) entry which is preliminary data.</text>
</comment>
<reference evidence="1" key="1">
    <citation type="journal article" date="2014" name="Front. Microbiol.">
        <title>High frequency of phylogenetically diverse reductive dehalogenase-homologous genes in deep subseafloor sedimentary metagenomes.</title>
        <authorList>
            <person name="Kawai M."/>
            <person name="Futagami T."/>
            <person name="Toyoda A."/>
            <person name="Takaki Y."/>
            <person name="Nishi S."/>
            <person name="Hori S."/>
            <person name="Arai W."/>
            <person name="Tsubouchi T."/>
            <person name="Morono Y."/>
            <person name="Uchiyama I."/>
            <person name="Ito T."/>
            <person name="Fujiyama A."/>
            <person name="Inagaki F."/>
            <person name="Takami H."/>
        </authorList>
    </citation>
    <scope>NUCLEOTIDE SEQUENCE</scope>
    <source>
        <strain evidence="1">Expedition CK06-06</strain>
    </source>
</reference>